<dbReference type="EMBL" id="BBML01000006">
    <property type="protein sequence ID" value="GAK97700.1"/>
    <property type="molecule type" value="Genomic_DNA"/>
</dbReference>
<dbReference type="RefSeq" id="WP_042279445.1">
    <property type="nucleotide sequence ID" value="NZ_BBML01000006.1"/>
</dbReference>
<evidence type="ECO:0000313" key="2">
    <source>
        <dbReference type="Proteomes" id="UP000029221"/>
    </source>
</evidence>
<name>A0A090Q3X9_9FLAO</name>
<keyword evidence="2" id="KW-1185">Reference proteome</keyword>
<evidence type="ECO:0008006" key="3">
    <source>
        <dbReference type="Google" id="ProtNLM"/>
    </source>
</evidence>
<dbReference type="STRING" id="319236.BST91_06625"/>
<organism evidence="1 2">
    <name type="scientific">Nonlabens tegetincola</name>
    <dbReference type="NCBI Taxonomy" id="323273"/>
    <lineage>
        <taxon>Bacteria</taxon>
        <taxon>Pseudomonadati</taxon>
        <taxon>Bacteroidota</taxon>
        <taxon>Flavobacteriia</taxon>
        <taxon>Flavobacteriales</taxon>
        <taxon>Flavobacteriaceae</taxon>
        <taxon>Nonlabens</taxon>
    </lineage>
</organism>
<accession>A0A090Q3X9</accession>
<evidence type="ECO:0000313" key="1">
    <source>
        <dbReference type="EMBL" id="GAK97700.1"/>
    </source>
</evidence>
<dbReference type="Gene3D" id="3.30.530.20">
    <property type="match status" value="1"/>
</dbReference>
<dbReference type="AlphaFoldDB" id="A0A090Q3X9"/>
<proteinExistence type="predicted"/>
<comment type="caution">
    <text evidence="1">The sequence shown here is derived from an EMBL/GenBank/DDBJ whole genome shotgun (WGS) entry which is preliminary data.</text>
</comment>
<sequence>MIKTSNEITIHKPIDEVMKLFKEQDYFQHWQKGLISFKNLSSQTGQVGSKRSMRIKTSVATISMIEEITRLDLPHLWAATYRTRGVVNEQCNRFRESVIKNNNSQHRVTLWQASSTFKFTGMTRLAAKANPKVFTSQTLQHMQDFKIFAETGKSVKTGDYVL</sequence>
<gene>
    <name evidence="1" type="ORF">JCM19294_236</name>
</gene>
<dbReference type="eggNOG" id="COG3427">
    <property type="taxonomic scope" value="Bacteria"/>
</dbReference>
<reference evidence="1" key="1">
    <citation type="journal article" date="2014" name="Genome Announc.">
        <title>Draft Genome Sequences of Marine Flavobacterium Nonlabens Strains NR17, NR24, NR27, NR32, NR33, and Ara13.</title>
        <authorList>
            <person name="Nakanishi M."/>
            <person name="Meirelles P."/>
            <person name="Suzuki R."/>
            <person name="Takatani N."/>
            <person name="Mino S."/>
            <person name="Suda W."/>
            <person name="Oshima K."/>
            <person name="Hattori M."/>
            <person name="Ohkuma M."/>
            <person name="Hosokawa M."/>
            <person name="Miyashita K."/>
            <person name="Thompson F.L."/>
            <person name="Niwa A."/>
            <person name="Sawabe T."/>
            <person name="Sawabe T."/>
        </authorList>
    </citation>
    <scope>NUCLEOTIDE SEQUENCE [LARGE SCALE GENOMIC DNA]</scope>
    <source>
        <strain evidence="1">JCM 19294</strain>
    </source>
</reference>
<dbReference type="InterPro" id="IPR023393">
    <property type="entry name" value="START-like_dom_sf"/>
</dbReference>
<dbReference type="SUPFAM" id="SSF55961">
    <property type="entry name" value="Bet v1-like"/>
    <property type="match status" value="1"/>
</dbReference>
<protein>
    <recommendedName>
        <fullName evidence="3">Polyketide cyclase</fullName>
    </recommendedName>
</protein>
<dbReference type="Proteomes" id="UP000029221">
    <property type="component" value="Unassembled WGS sequence"/>
</dbReference>